<dbReference type="EMBL" id="CP060715">
    <property type="protein sequence ID" value="QNN61508.1"/>
    <property type="molecule type" value="Genomic_DNA"/>
</dbReference>
<keyword evidence="3" id="KW-0472">Membrane</keyword>
<dbReference type="Proteomes" id="UP000515928">
    <property type="component" value="Chromosome"/>
</dbReference>
<dbReference type="Gene3D" id="3.40.630.190">
    <property type="entry name" value="LCP protein"/>
    <property type="match status" value="1"/>
</dbReference>
<feature type="compositionally biased region" description="Basic and acidic residues" evidence="2">
    <location>
        <begin position="542"/>
        <end position="555"/>
    </location>
</feature>
<feature type="domain" description="PASTA" evidence="4">
    <location>
        <begin position="590"/>
        <end position="656"/>
    </location>
</feature>
<comment type="similarity">
    <text evidence="1">Belongs to the LytR/CpsA/Psr (LCP) family.</text>
</comment>
<evidence type="ECO:0000256" key="2">
    <source>
        <dbReference type="SAM" id="MobiDB-lite"/>
    </source>
</evidence>
<dbReference type="NCBIfam" id="TIGR00350">
    <property type="entry name" value="lytR_cpsA_psr"/>
    <property type="match status" value="1"/>
</dbReference>
<evidence type="ECO:0000313" key="6">
    <source>
        <dbReference type="Proteomes" id="UP000515928"/>
    </source>
</evidence>
<dbReference type="InterPro" id="IPR004474">
    <property type="entry name" value="LytR_CpsA_psr"/>
</dbReference>
<evidence type="ECO:0000313" key="5">
    <source>
        <dbReference type="EMBL" id="QNN61508.1"/>
    </source>
</evidence>
<feature type="transmembrane region" description="Helical" evidence="3">
    <location>
        <begin position="46"/>
        <end position="67"/>
    </location>
</feature>
<dbReference type="Pfam" id="PF03816">
    <property type="entry name" value="LytR_cpsA_psr"/>
    <property type="match status" value="1"/>
</dbReference>
<gene>
    <name evidence="5" type="ORF">H9L01_03870</name>
</gene>
<feature type="compositionally biased region" description="Polar residues" evidence="2">
    <location>
        <begin position="532"/>
        <end position="541"/>
    </location>
</feature>
<proteinExistence type="inferred from homology"/>
<name>A0A7G9S0Y3_9FIRM</name>
<feature type="transmembrane region" description="Helical" evidence="3">
    <location>
        <begin position="12"/>
        <end position="40"/>
    </location>
</feature>
<evidence type="ECO:0000256" key="1">
    <source>
        <dbReference type="ARBA" id="ARBA00006068"/>
    </source>
</evidence>
<dbReference type="PANTHER" id="PTHR33392">
    <property type="entry name" value="POLYISOPRENYL-TEICHOIC ACID--PEPTIDOGLYCAN TEICHOIC ACID TRANSFERASE TAGU"/>
    <property type="match status" value="1"/>
</dbReference>
<protein>
    <submittedName>
        <fullName evidence="5">LCP family protein</fullName>
    </submittedName>
</protein>
<dbReference type="KEGG" id="eio:H9L01_03870"/>
<dbReference type="AlphaFoldDB" id="A0A7G9S0Y3"/>
<evidence type="ECO:0000256" key="3">
    <source>
        <dbReference type="SAM" id="Phobius"/>
    </source>
</evidence>
<evidence type="ECO:0000259" key="4">
    <source>
        <dbReference type="PROSITE" id="PS51178"/>
    </source>
</evidence>
<dbReference type="PANTHER" id="PTHR33392:SF6">
    <property type="entry name" value="POLYISOPRENYL-TEICHOIC ACID--PEPTIDOGLYCAN TEICHOIC ACID TRANSFERASE TAGU"/>
    <property type="match status" value="1"/>
</dbReference>
<feature type="compositionally biased region" description="Low complexity" evidence="2">
    <location>
        <begin position="556"/>
        <end position="586"/>
    </location>
</feature>
<dbReference type="InterPro" id="IPR005543">
    <property type="entry name" value="PASTA_dom"/>
</dbReference>
<dbReference type="RefSeq" id="WP_187534708.1">
    <property type="nucleotide sequence ID" value="NZ_CBCSHU010000013.1"/>
</dbReference>
<keyword evidence="3" id="KW-1133">Transmembrane helix</keyword>
<keyword evidence="3" id="KW-0812">Transmembrane</keyword>
<dbReference type="InterPro" id="IPR050922">
    <property type="entry name" value="LytR/CpsA/Psr_CW_biosynth"/>
</dbReference>
<feature type="transmembrane region" description="Helical" evidence="3">
    <location>
        <begin position="79"/>
        <end position="99"/>
    </location>
</feature>
<accession>A0A7G9S0Y3</accession>
<dbReference type="PROSITE" id="PS51178">
    <property type="entry name" value="PASTA"/>
    <property type="match status" value="1"/>
</dbReference>
<reference evidence="5 6" key="1">
    <citation type="submission" date="2020-08" db="EMBL/GenBank/DDBJ databases">
        <title>Genome sequence of Erysipelothrix inopinata DSM 15511T.</title>
        <authorList>
            <person name="Hyun D.-W."/>
            <person name="Bae J.-W."/>
        </authorList>
    </citation>
    <scope>NUCLEOTIDE SEQUENCE [LARGE SCALE GENOMIC DNA]</scope>
    <source>
        <strain evidence="5 6">DSM 15511</strain>
    </source>
</reference>
<sequence>MAKKDNNKKSFISSPTVGAIITLLANILILGVIVVLGRYMSIANEYFVIGIGGAIVAALIINIFFLLGYAKRIRFFRNMLVIFGVIIILFTSVAAYYSYSADASIDQLINKTGVEDVELVLLAFNEEDTQKNMDNKSVGYVVNSDKVEETIKNNMTRYSRTVVYKEYQNYGELLTAVSDKEVQYAVVPRNYTRLNEVAQLEVNPLDKAEELFIFNTKIESSVGSKDVLKEPFTLLITGLNDGLSDSIILASFNPQTLKATMTSVSRDSYVPIQCYPNKSFDKINHSRGVSRQCLIDTVESFLDEKVDYYFETDFYALVKIVDALGGLEITSPITFAGSLPIEGTVGTNEKNMEGITVPEGTNVLDGKQVITFARERHHFANGDFQRQLNQQYVIKELANKIISTRDPNTLLNVLNAAKDNMETSLPKESMVDLLGFAISNIDQSPVDPMSTFRITQTQIAGTTPLIKGASVVLPYKKDVELTRKVIDENMLTEPVLHNDYEFSFNANKPYTTNFIDADSAGGAGASFYNYDQPGNSKTNTRTVKETDSDSKDSKKTNNQNTQDNKTANNNNNNNNSNNNNSNNTNTEKPKETTLKAPDFATMSKDDIRAWGTKHNVKINFEVYETSEPQFNDGQYFGQYPEPNMNVDGSISVKYVKKKSQ</sequence>
<keyword evidence="6" id="KW-1185">Reference proteome</keyword>
<organism evidence="5 6">
    <name type="scientific">Erysipelothrix inopinata</name>
    <dbReference type="NCBI Taxonomy" id="225084"/>
    <lineage>
        <taxon>Bacteria</taxon>
        <taxon>Bacillati</taxon>
        <taxon>Bacillota</taxon>
        <taxon>Erysipelotrichia</taxon>
        <taxon>Erysipelotrichales</taxon>
        <taxon>Erysipelotrichaceae</taxon>
        <taxon>Erysipelothrix</taxon>
    </lineage>
</organism>
<feature type="region of interest" description="Disordered" evidence="2">
    <location>
        <begin position="529"/>
        <end position="600"/>
    </location>
</feature>